<evidence type="ECO:0000313" key="1">
    <source>
        <dbReference type="EMBL" id="AWI05723.1"/>
    </source>
</evidence>
<dbReference type="AlphaFoldDB" id="A0A2U8DSI3"/>
<sequence length="118" mass="13714">MENMKEKKKKQSGIKGTWKDSSEFDALENCPICGGKGYIIRHSPNSQDTIAFCKCREMDNLKRIWSFSGIETRRNKLIFGNYKVYNEATKKCIGSRILEMYKNFIVAISGKENNYRLK</sequence>
<evidence type="ECO:0000313" key="2">
    <source>
        <dbReference type="Proteomes" id="UP000244910"/>
    </source>
</evidence>
<name>A0A2U8DSI3_9CLOT</name>
<dbReference type="Proteomes" id="UP000244910">
    <property type="component" value="Chromosome"/>
</dbReference>
<accession>A0A2U8DSI3</accession>
<keyword evidence="2" id="KW-1185">Reference proteome</keyword>
<dbReference type="OrthoDB" id="1655960at2"/>
<proteinExistence type="predicted"/>
<protein>
    <submittedName>
        <fullName evidence="1">Uncharacterized protein</fullName>
    </submittedName>
</protein>
<reference evidence="2" key="1">
    <citation type="submission" date="2017-04" db="EMBL/GenBank/DDBJ databases">
        <authorList>
            <person name="Song Y."/>
            <person name="Cho B.-K."/>
        </authorList>
    </citation>
    <scope>NUCLEOTIDE SEQUENCE [LARGE SCALE GENOMIC DNA]</scope>
    <source>
        <strain evidence="2">SL1</strain>
    </source>
</reference>
<dbReference type="RefSeq" id="WP_052037798.1">
    <property type="nucleotide sequence ID" value="NZ_CP020953.1"/>
</dbReference>
<dbReference type="EMBL" id="CP020953">
    <property type="protein sequence ID" value="AWI05723.1"/>
    <property type="molecule type" value="Genomic_DNA"/>
</dbReference>
<gene>
    <name evidence="1" type="ORF">B9W14_14840</name>
</gene>
<organism evidence="1 2">
    <name type="scientific">Clostridium drakei</name>
    <dbReference type="NCBI Taxonomy" id="332101"/>
    <lineage>
        <taxon>Bacteria</taxon>
        <taxon>Bacillati</taxon>
        <taxon>Bacillota</taxon>
        <taxon>Clostridia</taxon>
        <taxon>Eubacteriales</taxon>
        <taxon>Clostridiaceae</taxon>
        <taxon>Clostridium</taxon>
    </lineage>
</organism>
<dbReference type="KEGG" id="cdrk:B9W14_14840"/>